<dbReference type="RefSeq" id="WP_212963147.1">
    <property type="nucleotide sequence ID" value="NZ_BOQT01000008.1"/>
</dbReference>
<sequence>MYSYGTRLKYLSVLKSIFHYAVHELEILDKDRSIKLKFPMKDKIEIEKTVKYYRLNELNKLLNFMETYEPVLDVDVFF</sequence>
<keyword evidence="2" id="KW-1185">Reference proteome</keyword>
<proteinExistence type="predicted"/>
<dbReference type="Proteomes" id="UP000680279">
    <property type="component" value="Unassembled WGS sequence"/>
</dbReference>
<accession>A0ABQ4K6E3</accession>
<gene>
    <name evidence="1" type="ORF">J1TS3_24310</name>
</gene>
<name>A0ABQ4K6E3_9BACI</name>
<comment type="caution">
    <text evidence="1">The sequence shown here is derived from an EMBL/GenBank/DDBJ whole genome shotgun (WGS) entry which is preliminary data.</text>
</comment>
<evidence type="ECO:0000313" key="1">
    <source>
        <dbReference type="EMBL" id="GIN21297.1"/>
    </source>
</evidence>
<dbReference type="EMBL" id="BOQT01000008">
    <property type="protein sequence ID" value="GIN21297.1"/>
    <property type="molecule type" value="Genomic_DNA"/>
</dbReference>
<organism evidence="1 2">
    <name type="scientific">Siminovitchia fordii</name>
    <dbReference type="NCBI Taxonomy" id="254759"/>
    <lineage>
        <taxon>Bacteria</taxon>
        <taxon>Bacillati</taxon>
        <taxon>Bacillota</taxon>
        <taxon>Bacilli</taxon>
        <taxon>Bacillales</taxon>
        <taxon>Bacillaceae</taxon>
        <taxon>Siminovitchia</taxon>
    </lineage>
</organism>
<evidence type="ECO:0000313" key="2">
    <source>
        <dbReference type="Proteomes" id="UP000680279"/>
    </source>
</evidence>
<protein>
    <submittedName>
        <fullName evidence="1">Uncharacterized protein</fullName>
    </submittedName>
</protein>
<reference evidence="1 2" key="1">
    <citation type="submission" date="2021-03" db="EMBL/GenBank/DDBJ databases">
        <title>Antimicrobial resistance genes in bacteria isolated from Japanese honey, and their potential for conferring macrolide and lincosamide resistance in the American foulbrood pathogen Paenibacillus larvae.</title>
        <authorList>
            <person name="Okamoto M."/>
            <person name="Kumagai M."/>
            <person name="Kanamori H."/>
            <person name="Takamatsu D."/>
        </authorList>
    </citation>
    <scope>NUCLEOTIDE SEQUENCE [LARGE SCALE GENOMIC DNA]</scope>
    <source>
        <strain evidence="1 2">J1TS3</strain>
    </source>
</reference>